<proteinExistence type="predicted"/>
<keyword evidence="1" id="KW-0812">Transmembrane</keyword>
<reference evidence="2 3" key="1">
    <citation type="submission" date="2021-01" db="EMBL/GenBank/DDBJ databases">
        <title>Whole genome shotgun sequence of Actinoplanes couchii NBRC 106145.</title>
        <authorList>
            <person name="Komaki H."/>
            <person name="Tamura T."/>
        </authorList>
    </citation>
    <scope>NUCLEOTIDE SEQUENCE [LARGE SCALE GENOMIC DNA]</scope>
    <source>
        <strain evidence="2 3">NBRC 106145</strain>
    </source>
</reference>
<accession>A0ABQ3XTX9</accession>
<gene>
    <name evidence="2" type="ORF">Aco03nite_102560</name>
</gene>
<evidence type="ECO:0000313" key="3">
    <source>
        <dbReference type="Proteomes" id="UP000612282"/>
    </source>
</evidence>
<keyword evidence="3" id="KW-1185">Reference proteome</keyword>
<sequence>MDDVRDVLINLIAAAIGAVTAWGYARIRRWRQQRRARRFWGPMASRGIIIVVSPQDRTMMDRWEPSGLIGMGDLVGLVSLQQQLQRIGCPVTVSTIEALNPEDHERDLVLLGGPDTNSLARRMLEHYDGKLTITVPGWRDHAVAFADTTTGKSYPPRQGEDGTYTADYGFVTRLPNYLANGRSSEVLILAGCWGFGTAGAAEAVGDADFLEHVAAEGNRCFESLVHTEVHLNSAHYTHPVLVRGVDTESATLR</sequence>
<dbReference type="EMBL" id="BOMG01000141">
    <property type="protein sequence ID" value="GID61852.1"/>
    <property type="molecule type" value="Genomic_DNA"/>
</dbReference>
<protein>
    <recommendedName>
        <fullName evidence="4">S-layer protein C-terminal domain-containing protein</fullName>
    </recommendedName>
</protein>
<evidence type="ECO:0000256" key="1">
    <source>
        <dbReference type="SAM" id="Phobius"/>
    </source>
</evidence>
<comment type="caution">
    <text evidence="2">The sequence shown here is derived from an EMBL/GenBank/DDBJ whole genome shotgun (WGS) entry which is preliminary data.</text>
</comment>
<keyword evidence="1" id="KW-0472">Membrane</keyword>
<evidence type="ECO:0008006" key="4">
    <source>
        <dbReference type="Google" id="ProtNLM"/>
    </source>
</evidence>
<name>A0ABQ3XTX9_9ACTN</name>
<organism evidence="2 3">
    <name type="scientific">Actinoplanes couchii</name>
    <dbReference type="NCBI Taxonomy" id="403638"/>
    <lineage>
        <taxon>Bacteria</taxon>
        <taxon>Bacillati</taxon>
        <taxon>Actinomycetota</taxon>
        <taxon>Actinomycetes</taxon>
        <taxon>Micromonosporales</taxon>
        <taxon>Micromonosporaceae</taxon>
        <taxon>Actinoplanes</taxon>
    </lineage>
</organism>
<evidence type="ECO:0000313" key="2">
    <source>
        <dbReference type="EMBL" id="GID61852.1"/>
    </source>
</evidence>
<feature type="transmembrane region" description="Helical" evidence="1">
    <location>
        <begin position="6"/>
        <end position="25"/>
    </location>
</feature>
<dbReference type="Proteomes" id="UP000612282">
    <property type="component" value="Unassembled WGS sequence"/>
</dbReference>
<keyword evidence="1" id="KW-1133">Transmembrane helix</keyword>